<evidence type="ECO:0000313" key="6">
    <source>
        <dbReference type="EMBL" id="KAK8067431.1"/>
    </source>
</evidence>
<name>A0ABR1VAT1_9PEZI</name>
<dbReference type="InterPro" id="IPR050316">
    <property type="entry name" value="Tyrosinase/Hemocyanin"/>
</dbReference>
<dbReference type="SUPFAM" id="SSF48056">
    <property type="entry name" value="Di-copper centre-containing domain"/>
    <property type="match status" value="1"/>
</dbReference>
<feature type="signal peptide" evidence="3">
    <location>
        <begin position="1"/>
        <end position="19"/>
    </location>
</feature>
<reference evidence="6 7" key="1">
    <citation type="submission" date="2023-01" db="EMBL/GenBank/DDBJ databases">
        <title>Analysis of 21 Apiospora genomes using comparative genomics revels a genus with tremendous synthesis potential of carbohydrate active enzymes and secondary metabolites.</title>
        <authorList>
            <person name="Sorensen T."/>
        </authorList>
    </citation>
    <scope>NUCLEOTIDE SEQUENCE [LARGE SCALE GENOMIC DNA]</scope>
    <source>
        <strain evidence="6 7">CBS 83171</strain>
    </source>
</reference>
<dbReference type="Proteomes" id="UP001446871">
    <property type="component" value="Unassembled WGS sequence"/>
</dbReference>
<dbReference type="PROSITE" id="PS00498">
    <property type="entry name" value="TYROSINASE_2"/>
    <property type="match status" value="1"/>
</dbReference>
<keyword evidence="1" id="KW-0479">Metal-binding</keyword>
<dbReference type="PRINTS" id="PR00092">
    <property type="entry name" value="TYROSINASE"/>
</dbReference>
<keyword evidence="3" id="KW-0732">Signal</keyword>
<organism evidence="6 7">
    <name type="scientific">Apiospora saccharicola</name>
    <dbReference type="NCBI Taxonomy" id="335842"/>
    <lineage>
        <taxon>Eukaryota</taxon>
        <taxon>Fungi</taxon>
        <taxon>Dikarya</taxon>
        <taxon>Ascomycota</taxon>
        <taxon>Pezizomycotina</taxon>
        <taxon>Sordariomycetes</taxon>
        <taxon>Xylariomycetidae</taxon>
        <taxon>Amphisphaeriales</taxon>
        <taxon>Apiosporaceae</taxon>
        <taxon>Apiospora</taxon>
    </lineage>
</organism>
<evidence type="ECO:0000256" key="3">
    <source>
        <dbReference type="SAM" id="SignalP"/>
    </source>
</evidence>
<feature type="domain" description="Tyrosinase copper-binding" evidence="5">
    <location>
        <begin position="327"/>
        <end position="338"/>
    </location>
</feature>
<dbReference type="PROSITE" id="PS00497">
    <property type="entry name" value="TYROSINASE_1"/>
    <property type="match status" value="1"/>
</dbReference>
<accession>A0ABR1VAT1</accession>
<gene>
    <name evidence="6" type="ORF">PG996_006543</name>
</gene>
<feature type="chain" id="PRO_5045324868" description="Tyrosinase copper-binding domain-containing protein" evidence="3">
    <location>
        <begin position="20"/>
        <end position="404"/>
    </location>
</feature>
<dbReference type="PANTHER" id="PTHR11474:SF125">
    <property type="entry name" value="N-ACETYL-6-HYDROXYTRYPTOPHAN OXIDASE IVOB-RELATED"/>
    <property type="match status" value="1"/>
</dbReference>
<evidence type="ECO:0000256" key="2">
    <source>
        <dbReference type="ARBA" id="ARBA00023002"/>
    </source>
</evidence>
<dbReference type="PANTHER" id="PTHR11474">
    <property type="entry name" value="TYROSINASE FAMILY MEMBER"/>
    <property type="match status" value="1"/>
</dbReference>
<proteinExistence type="predicted"/>
<dbReference type="InterPro" id="IPR002227">
    <property type="entry name" value="Tyrosinase_Cu-bd"/>
</dbReference>
<dbReference type="InterPro" id="IPR008922">
    <property type="entry name" value="Di-copper_centre_dom_sf"/>
</dbReference>
<keyword evidence="2" id="KW-0560">Oxidoreductase</keyword>
<evidence type="ECO:0000313" key="7">
    <source>
        <dbReference type="Proteomes" id="UP001446871"/>
    </source>
</evidence>
<dbReference type="Pfam" id="PF00264">
    <property type="entry name" value="Tyrosinase"/>
    <property type="match status" value="1"/>
</dbReference>
<feature type="domain" description="Tyrosinase copper-binding" evidence="4">
    <location>
        <begin position="137"/>
        <end position="154"/>
    </location>
</feature>
<evidence type="ECO:0000259" key="5">
    <source>
        <dbReference type="PROSITE" id="PS00498"/>
    </source>
</evidence>
<protein>
    <recommendedName>
        <fullName evidence="4 5">Tyrosinase copper-binding domain-containing protein</fullName>
    </recommendedName>
</protein>
<dbReference type="EMBL" id="JAQQWM010000004">
    <property type="protein sequence ID" value="KAK8067431.1"/>
    <property type="molecule type" value="Genomic_DNA"/>
</dbReference>
<dbReference type="Gene3D" id="1.10.1280.10">
    <property type="entry name" value="Di-copper center containing domain from catechol oxidase"/>
    <property type="match status" value="1"/>
</dbReference>
<comment type="caution">
    <text evidence="6">The sequence shown here is derived from an EMBL/GenBank/DDBJ whole genome shotgun (WGS) entry which is preliminary data.</text>
</comment>
<keyword evidence="7" id="KW-1185">Reference proteome</keyword>
<evidence type="ECO:0000256" key="1">
    <source>
        <dbReference type="ARBA" id="ARBA00022723"/>
    </source>
</evidence>
<evidence type="ECO:0000259" key="4">
    <source>
        <dbReference type="PROSITE" id="PS00497"/>
    </source>
</evidence>
<sequence length="404" mass="44069">MKAFLVVGAITSLTLHSSALPDVIPPSTEQDPNDVMTKLQAMSTQALEDAEGAIGRRVPNTCSLRLVSSTLESQTAAVAHNPIPREHMSVPMRKNYIQAAQCLYDSPSKLGAQHGWPTKSRHDDFVAVHVNMTMTIHNTGNFLGWHRYFLHSYETALREECGYRGYMPYWNWFAHRDDVTKSPVFDGSSTSLGGDGEFFYHNGSLGGALAIPLPSGNGGGCIKEGPFAGQKANIGPLLTVFAEFPTVKDIFVPNPHCIRRDLSSYTATHFMTTEMLWNVTLGTASVTIKMLQEELQGGKYPGHFGLHAAGHFVLGGDGTDLFSSPNDPAFFLHHAMVDRIWWIWQALHPTLAATIEGTVTLNNDPPSRNATIDDLLDTKGLAPPVALKEVFSTLGGGPLCYAYV</sequence>